<dbReference type="InterPro" id="IPR006162">
    <property type="entry name" value="Ppantetheine_attach_site"/>
</dbReference>
<evidence type="ECO:0000256" key="1">
    <source>
        <dbReference type="ARBA" id="ARBA00001957"/>
    </source>
</evidence>
<dbReference type="Pfam" id="PF00550">
    <property type="entry name" value="PP-binding"/>
    <property type="match status" value="2"/>
</dbReference>
<evidence type="ECO:0000256" key="2">
    <source>
        <dbReference type="ARBA" id="ARBA00006432"/>
    </source>
</evidence>
<dbReference type="InterPro" id="IPR045851">
    <property type="entry name" value="AMP-bd_C_sf"/>
</dbReference>
<protein>
    <submittedName>
        <fullName evidence="8">Amino acid adenylation domain-containing protein</fullName>
    </submittedName>
</protein>
<feature type="domain" description="Carrier" evidence="7">
    <location>
        <begin position="1673"/>
        <end position="1749"/>
    </location>
</feature>
<dbReference type="SUPFAM" id="SSF47336">
    <property type="entry name" value="ACP-like"/>
    <property type="match status" value="2"/>
</dbReference>
<dbReference type="PROSITE" id="PS00455">
    <property type="entry name" value="AMP_BINDING"/>
    <property type="match status" value="2"/>
</dbReference>
<dbReference type="InterPro" id="IPR020806">
    <property type="entry name" value="PKS_PP-bd"/>
</dbReference>
<keyword evidence="5" id="KW-0276">Fatty acid metabolism</keyword>
<dbReference type="InterPro" id="IPR036736">
    <property type="entry name" value="ACP-like_sf"/>
</dbReference>
<comment type="cofactor">
    <cofactor evidence="1">
        <name>pantetheine 4'-phosphate</name>
        <dbReference type="ChEBI" id="CHEBI:47942"/>
    </cofactor>
</comment>
<dbReference type="FunFam" id="3.40.50.12780:FF:000012">
    <property type="entry name" value="Non-ribosomal peptide synthetase"/>
    <property type="match status" value="1"/>
</dbReference>
<dbReference type="GO" id="GO:0043041">
    <property type="term" value="P:amino acid activation for nonribosomal peptide biosynthetic process"/>
    <property type="evidence" value="ECO:0007669"/>
    <property type="project" value="TreeGrafter"/>
</dbReference>
<dbReference type="InterPro" id="IPR000873">
    <property type="entry name" value="AMP-dep_synth/lig_dom"/>
</dbReference>
<dbReference type="CDD" id="cd19531">
    <property type="entry name" value="LCL_NRPS-like"/>
    <property type="match status" value="1"/>
</dbReference>
<dbReference type="PROSITE" id="PS00012">
    <property type="entry name" value="PHOSPHOPANTETHEINE"/>
    <property type="match status" value="1"/>
</dbReference>
<dbReference type="CDD" id="cd05931">
    <property type="entry name" value="FAAL"/>
    <property type="match status" value="1"/>
</dbReference>
<dbReference type="GO" id="GO:0071766">
    <property type="term" value="P:Actinobacterium-type cell wall biogenesis"/>
    <property type="evidence" value="ECO:0007669"/>
    <property type="project" value="UniProtKB-ARBA"/>
</dbReference>
<dbReference type="Gene3D" id="3.40.50.980">
    <property type="match status" value="2"/>
</dbReference>
<dbReference type="PROSITE" id="PS50075">
    <property type="entry name" value="CARRIER"/>
    <property type="match status" value="2"/>
</dbReference>
<dbReference type="GO" id="GO:0005829">
    <property type="term" value="C:cytosol"/>
    <property type="evidence" value="ECO:0007669"/>
    <property type="project" value="TreeGrafter"/>
</dbReference>
<dbReference type="Proteomes" id="UP000562027">
    <property type="component" value="Unassembled WGS sequence"/>
</dbReference>
<evidence type="ECO:0000256" key="3">
    <source>
        <dbReference type="ARBA" id="ARBA00022450"/>
    </source>
</evidence>
<dbReference type="InterPro" id="IPR020845">
    <property type="entry name" value="AMP-binding_CS"/>
</dbReference>
<dbReference type="InterPro" id="IPR023213">
    <property type="entry name" value="CAT-like_dom_sf"/>
</dbReference>
<evidence type="ECO:0000313" key="9">
    <source>
        <dbReference type="Proteomes" id="UP000562027"/>
    </source>
</evidence>
<dbReference type="GO" id="GO:0009239">
    <property type="term" value="P:enterobactin biosynthetic process"/>
    <property type="evidence" value="ECO:0007669"/>
    <property type="project" value="TreeGrafter"/>
</dbReference>
<evidence type="ECO:0000256" key="4">
    <source>
        <dbReference type="ARBA" id="ARBA00022553"/>
    </source>
</evidence>
<dbReference type="FunFam" id="3.30.300.30:FF:000010">
    <property type="entry name" value="Enterobactin synthetase component F"/>
    <property type="match status" value="1"/>
</dbReference>
<comment type="caution">
    <text evidence="8">The sequence shown here is derived from an EMBL/GenBank/DDBJ whole genome shotgun (WGS) entry which is preliminary data.</text>
</comment>
<dbReference type="Pfam" id="PF00668">
    <property type="entry name" value="Condensation"/>
    <property type="match status" value="1"/>
</dbReference>
<dbReference type="Gene3D" id="1.10.1200.10">
    <property type="entry name" value="ACP-like"/>
    <property type="match status" value="2"/>
</dbReference>
<dbReference type="FunFam" id="3.40.50.980:FF:000001">
    <property type="entry name" value="Non-ribosomal peptide synthetase"/>
    <property type="match status" value="1"/>
</dbReference>
<dbReference type="InterPro" id="IPR001242">
    <property type="entry name" value="Condensation_dom"/>
</dbReference>
<dbReference type="PANTHER" id="PTHR45527">
    <property type="entry name" value="NONRIBOSOMAL PEPTIDE SYNTHETASE"/>
    <property type="match status" value="1"/>
</dbReference>
<keyword evidence="4" id="KW-0597">Phosphoprotein</keyword>
<dbReference type="SUPFAM" id="SSF52777">
    <property type="entry name" value="CoA-dependent acyltransferases"/>
    <property type="match status" value="2"/>
</dbReference>
<name>A0A840LEV1_9BURK</name>
<dbReference type="InterPro" id="IPR025110">
    <property type="entry name" value="AMP-bd_C"/>
</dbReference>
<dbReference type="GO" id="GO:0006631">
    <property type="term" value="P:fatty acid metabolic process"/>
    <property type="evidence" value="ECO:0007669"/>
    <property type="project" value="UniProtKB-KW"/>
</dbReference>
<dbReference type="GO" id="GO:0047527">
    <property type="term" value="F:2,3-dihydroxybenzoate-serine ligase activity"/>
    <property type="evidence" value="ECO:0007669"/>
    <property type="project" value="TreeGrafter"/>
</dbReference>
<dbReference type="Pfam" id="PF00501">
    <property type="entry name" value="AMP-binding"/>
    <property type="match status" value="2"/>
</dbReference>
<keyword evidence="3" id="KW-0596">Phosphopantetheine</keyword>
<dbReference type="CDD" id="cd17649">
    <property type="entry name" value="A_NRPS_PvdJ-like"/>
    <property type="match status" value="1"/>
</dbReference>
<feature type="domain" description="Carrier" evidence="7">
    <location>
        <begin position="596"/>
        <end position="674"/>
    </location>
</feature>
<keyword evidence="6" id="KW-0443">Lipid metabolism</keyword>
<keyword evidence="9" id="KW-1185">Reference proteome</keyword>
<proteinExistence type="inferred from homology"/>
<comment type="similarity">
    <text evidence="2">Belongs to the ATP-dependent AMP-binding enzyme family.</text>
</comment>
<dbReference type="EMBL" id="JACHLP010000007">
    <property type="protein sequence ID" value="MBB4845172.1"/>
    <property type="molecule type" value="Genomic_DNA"/>
</dbReference>
<dbReference type="GO" id="GO:0008610">
    <property type="term" value="P:lipid biosynthetic process"/>
    <property type="evidence" value="ECO:0007669"/>
    <property type="project" value="InterPro"/>
</dbReference>
<dbReference type="Pfam" id="PF13193">
    <property type="entry name" value="AMP-binding_C"/>
    <property type="match status" value="1"/>
</dbReference>
<dbReference type="SMART" id="SM00823">
    <property type="entry name" value="PKS_PP"/>
    <property type="match status" value="2"/>
</dbReference>
<dbReference type="InterPro" id="IPR010071">
    <property type="entry name" value="AA_adenyl_dom"/>
</dbReference>
<dbReference type="FunFam" id="3.40.50.12780:FF:000013">
    <property type="entry name" value="Long-chain-fatty-acid--AMP ligase FadD32"/>
    <property type="match status" value="1"/>
</dbReference>
<dbReference type="Gene3D" id="3.30.300.30">
    <property type="match status" value="2"/>
</dbReference>
<dbReference type="GO" id="GO:0031177">
    <property type="term" value="F:phosphopantetheine binding"/>
    <property type="evidence" value="ECO:0007669"/>
    <property type="project" value="InterPro"/>
</dbReference>
<dbReference type="PANTHER" id="PTHR45527:SF1">
    <property type="entry name" value="FATTY ACID SYNTHASE"/>
    <property type="match status" value="1"/>
</dbReference>
<gene>
    <name evidence="8" type="ORF">HNP55_003718</name>
</gene>
<dbReference type="FunFam" id="3.30.559.10:FF:000012">
    <property type="entry name" value="Non-ribosomal peptide synthetase"/>
    <property type="match status" value="1"/>
</dbReference>
<reference evidence="8 9" key="1">
    <citation type="submission" date="2020-08" db="EMBL/GenBank/DDBJ databases">
        <title>Functional genomics of gut bacteria from endangered species of beetles.</title>
        <authorList>
            <person name="Carlos-Shanley C."/>
        </authorList>
    </citation>
    <scope>NUCLEOTIDE SEQUENCE [LARGE SCALE GENOMIC DNA]</scope>
    <source>
        <strain evidence="8 9">S00239</strain>
    </source>
</reference>
<dbReference type="Gene3D" id="3.40.50.12780">
    <property type="entry name" value="N-terminal domain of ligase-like"/>
    <property type="match status" value="1"/>
</dbReference>
<dbReference type="Gene3D" id="3.30.559.10">
    <property type="entry name" value="Chloramphenicol acetyltransferase-like domain"/>
    <property type="match status" value="1"/>
</dbReference>
<dbReference type="GO" id="GO:0009366">
    <property type="term" value="C:enterobactin synthetase complex"/>
    <property type="evidence" value="ECO:0007669"/>
    <property type="project" value="TreeGrafter"/>
</dbReference>
<accession>A0A840LEV1</accession>
<dbReference type="SUPFAM" id="SSF56801">
    <property type="entry name" value="Acetyl-CoA synthetase-like"/>
    <property type="match status" value="2"/>
</dbReference>
<sequence>MTIQTISPDHAFTPPHNFVECLRRLAADRPEDVALIVAEERDGQLVEAALTYRAFDQRVRALAALLQRRFDQGDRVLILLDNDGDYAASMFACFFAGVIAVPAFPPESIRPQHLARLTGIAADAQARGILTASAIRSLVGGAAAQFGLSSVIAVDEVDLATADEWHPHEPAPEDVAFLQYTSGSTSSPKGVMVTHGCLMANERAIREGLSIGAEDKFGVWSPLFHDMGLIGGLLQPFYSGIPCVLCSPRFFLERPVRWLEMISRHRVTISGGPDFAYRLCLDRVKETQVDGLDLSSWRIAYTGAEPVRHDTMDAFIERYAPIGFQAGAVYPCYGLAEATLFVTGGRRGSGMVVNRFDADALSRRTAVEAAGGTALVGCGRVPSAHDIRIADPQTGEVAAAGAIGEVWAAGPSIAAGYWNKPRETAEAFVERDGTRWLRTGDLGFVREGELFVAGRLKDMIIVRGHNLYPQDIERAVEAEVEAVRKGRVTAFAVDVDGQEGIGLAAEVSRGLQKLIAPQALADALSAVVSEQCGEAPRVVVLLNPGALPKTSSGKLQRSACRKGWMDRSLDAYALFEGGRAVGGQEGGAESAGIDTPPLDELARALADVWRDVLKHDATRPYAGDAHFFALGGNSLAAVQLAARIAQRWGCDFPPRLVFEHPRLQDQGAAIRRSRQAGVRESASVIPVLSAEHRAQPLPLSSAQQRQWFLWQLDPQSTAYHVQGALRLSGALDAEAMREAVAGLTQRHESLRTVFRARADGEVEQIVQPGGSLDLHLIDLRDAADTEREARTAEALRALNAQPFDLTRGPLVRAALVWLADQVHVLALVMHHIVSDGASMQILVDELAALYAARLAGAAAPTFPALDVQYADYAAWQHGHPDKDAHERQLAFWRKQLEVEPGEAQPVLALPADHPRQPVARYRAAQHRFEIPDELLVGLRGLTESHGATLFTVLLAAFHALLYRYTGQHDIRVGVPVANRGRPELQAVVGFFVNTLVLRLGLHGRMSLTQVLAQAREAGLGAQSNQDLPFEQLVEALQPERSLSHSPLFQVMYNHLQEDYGAFARQTGLVVERLPLLEQEAQFELTLDTREHSDGRVTAHLTYARDLFEPSRIERLAGHYIVLLRALVERPEQSLGDVAMLDGEELGQIEQWAQNPQRYPDGEPVHSLIERQVAHRPNATALILGNEALSYAELNARANRLAHRLIGLGVTPEQRVGLAVERSIDMIVALLAILKAGGVFVPLDPQYPAERLAAMVEDSRTRLVLAQSHVRERLPAGPALHVLALDELDLDGEPAHTPVIALHGENLAYVIYTSGSTGKPKGVAVAHRALVEHAQLSAAFSSLTPDDRMLQFATLNFDGFIEQLFPPLILGATVVLRGTDLWSPDEFLREVRERRISIVDLPTAYWFALIQSFARTGQRDYGSLREVHIGGEAMPAEAVPVWNEAGLSGVKLLNTYGPTEAVVVASLLDCTAHVAGERALPVHMPIGRPLPGRSLRVLDVDLQPVPAGVAGELYIGGPLLARSYLDRAGLTAQRFVADPFDSDGGRLYCTGDRVRWNADGDLEYLGRIDHQVKIRGFRVELGEVEAQLLAQPEVREAVVVAVEKDARLVAYVSPHKGMSLDVRELRARLTRVLPDYMVPGVVVSLESLPLNPNGKVDRRALPQPERPSQLTFEAPQGEVEAVLAKLWAELLGMERIGRRDSFFELGGHSLLLLKLHQRLDDHCFAVTPSVVDLFRYPTIESLAGFLTTGPATGDTRQQVAERAVRQRQAFLPRRPQMERTGS</sequence>
<dbReference type="RefSeq" id="WP_184302696.1">
    <property type="nucleotide sequence ID" value="NZ_JACHLP010000007.1"/>
</dbReference>
<evidence type="ECO:0000313" key="8">
    <source>
        <dbReference type="EMBL" id="MBB4845172.1"/>
    </source>
</evidence>
<evidence type="ECO:0000256" key="6">
    <source>
        <dbReference type="ARBA" id="ARBA00023098"/>
    </source>
</evidence>
<evidence type="ECO:0000256" key="5">
    <source>
        <dbReference type="ARBA" id="ARBA00022832"/>
    </source>
</evidence>
<dbReference type="InterPro" id="IPR042099">
    <property type="entry name" value="ANL_N_sf"/>
</dbReference>
<dbReference type="InterPro" id="IPR040097">
    <property type="entry name" value="FAAL/FAAC"/>
</dbReference>
<dbReference type="Gene3D" id="2.30.38.10">
    <property type="entry name" value="Luciferase, Domain 3"/>
    <property type="match status" value="1"/>
</dbReference>
<dbReference type="NCBIfam" id="TIGR01733">
    <property type="entry name" value="AA-adenyl-dom"/>
    <property type="match status" value="1"/>
</dbReference>
<organism evidence="8 9">
    <name type="scientific">Roseateles oligotrophus</name>
    <dbReference type="NCBI Taxonomy" id="1769250"/>
    <lineage>
        <taxon>Bacteria</taxon>
        <taxon>Pseudomonadati</taxon>
        <taxon>Pseudomonadota</taxon>
        <taxon>Betaproteobacteria</taxon>
        <taxon>Burkholderiales</taxon>
        <taxon>Sphaerotilaceae</taxon>
        <taxon>Roseateles</taxon>
    </lineage>
</organism>
<evidence type="ECO:0000259" key="7">
    <source>
        <dbReference type="PROSITE" id="PS50075"/>
    </source>
</evidence>
<dbReference type="Gene3D" id="3.30.559.30">
    <property type="entry name" value="Nonribosomal peptide synthetase, condensation domain"/>
    <property type="match status" value="1"/>
</dbReference>
<dbReference type="InterPro" id="IPR009081">
    <property type="entry name" value="PP-bd_ACP"/>
</dbReference>